<accession>A0A420I8N9</accession>
<comment type="caution">
    <text evidence="2">The sequence shown here is derived from an EMBL/GenBank/DDBJ whole genome shotgun (WGS) entry which is preliminary data.</text>
</comment>
<dbReference type="STRING" id="212602.A0A420I8N9"/>
<gene>
    <name evidence="2" type="ORF">OnM2_000004</name>
</gene>
<feature type="compositionally biased region" description="Basic and acidic residues" evidence="1">
    <location>
        <begin position="276"/>
        <end position="294"/>
    </location>
</feature>
<protein>
    <submittedName>
        <fullName evidence="2">Uncharacterized protein</fullName>
    </submittedName>
</protein>
<organism evidence="2 3">
    <name type="scientific">Erysiphe neolycopersici</name>
    <dbReference type="NCBI Taxonomy" id="212602"/>
    <lineage>
        <taxon>Eukaryota</taxon>
        <taxon>Fungi</taxon>
        <taxon>Dikarya</taxon>
        <taxon>Ascomycota</taxon>
        <taxon>Pezizomycotina</taxon>
        <taxon>Leotiomycetes</taxon>
        <taxon>Erysiphales</taxon>
        <taxon>Erysiphaceae</taxon>
        <taxon>Erysiphe</taxon>
    </lineage>
</organism>
<name>A0A420I8N9_9PEZI</name>
<feature type="region of interest" description="Disordered" evidence="1">
    <location>
        <begin position="255"/>
        <end position="294"/>
    </location>
</feature>
<dbReference type="EMBL" id="MCFK01000031">
    <property type="protein sequence ID" value="RKF66004.1"/>
    <property type="molecule type" value="Genomic_DNA"/>
</dbReference>
<evidence type="ECO:0000256" key="1">
    <source>
        <dbReference type="SAM" id="MobiDB-lite"/>
    </source>
</evidence>
<dbReference type="Proteomes" id="UP000286134">
    <property type="component" value="Unassembled WGS sequence"/>
</dbReference>
<proteinExistence type="predicted"/>
<sequence>MAYYTGLHDTALKRRILQLMQELRSGTFSHNDVNTFLSPVGSTSNFSTEDSIPPSIVHSADTSVNLVARLILIALKIHQWTLNGTHVKISINLVGTQAMKPEIVNIKADLQKSTANAQMLANYNLTISTNPYMNGSKLIQEEQVCFICRNNGHVAVRSSMNCSQGARKLELIEAAIQRCLLFPNDRNVESNMGVRMDKAKGFEFVPDTMEPNVFHLNYYSYECAETTHIKGDVHLGGLEEVDTYVFGYEPAGPKRVRIDNDSEDDSHRIRHAAQANERERYERRERHIHQKDNK</sequence>
<evidence type="ECO:0000313" key="2">
    <source>
        <dbReference type="EMBL" id="RKF66004.1"/>
    </source>
</evidence>
<keyword evidence="3" id="KW-1185">Reference proteome</keyword>
<reference evidence="2 3" key="1">
    <citation type="journal article" date="2018" name="BMC Genomics">
        <title>Comparative genome analyses reveal sequence features reflecting distinct modes of host-adaptation between dicot and monocot powdery mildew.</title>
        <authorList>
            <person name="Wu Y."/>
            <person name="Ma X."/>
            <person name="Pan Z."/>
            <person name="Kale S.D."/>
            <person name="Song Y."/>
            <person name="King H."/>
            <person name="Zhang Q."/>
            <person name="Presley C."/>
            <person name="Deng X."/>
            <person name="Wei C.I."/>
            <person name="Xiao S."/>
        </authorList>
    </citation>
    <scope>NUCLEOTIDE SEQUENCE [LARGE SCALE GENOMIC DNA]</scope>
    <source>
        <strain evidence="2">UMSG2</strain>
    </source>
</reference>
<dbReference type="OrthoDB" id="10506370at2759"/>
<evidence type="ECO:0000313" key="3">
    <source>
        <dbReference type="Proteomes" id="UP000286134"/>
    </source>
</evidence>
<dbReference type="AlphaFoldDB" id="A0A420I8N9"/>